<dbReference type="SUPFAM" id="SSF51556">
    <property type="entry name" value="Metallo-dependent hydrolases"/>
    <property type="match status" value="1"/>
</dbReference>
<dbReference type="UniPathway" id="UPA00246"/>
<dbReference type="GO" id="GO:0042840">
    <property type="term" value="P:D-glucuronate catabolic process"/>
    <property type="evidence" value="ECO:0007669"/>
    <property type="project" value="TreeGrafter"/>
</dbReference>
<name>A0A659Q5T3_SALET</name>
<comment type="pathway">
    <text evidence="2">Carbohydrate metabolism; pentose and glucuronate interconversion.</text>
</comment>
<dbReference type="GO" id="GO:0008880">
    <property type="term" value="F:glucuronate isomerase activity"/>
    <property type="evidence" value="ECO:0007669"/>
    <property type="project" value="UniProtKB-EC"/>
</dbReference>
<proteinExistence type="inferred from homology"/>
<dbReference type="PANTHER" id="PTHR30068">
    <property type="entry name" value="URONATE ISOMERASE"/>
    <property type="match status" value="1"/>
</dbReference>
<dbReference type="Proteomes" id="UP000297749">
    <property type="component" value="Unassembled WGS sequence"/>
</dbReference>
<comment type="caution">
    <text evidence="7">The sequence shown here is derived from an EMBL/GenBank/DDBJ whole genome shotgun (WGS) entry which is preliminary data.</text>
</comment>
<evidence type="ECO:0000313" key="7">
    <source>
        <dbReference type="EMBL" id="TGC81880.1"/>
    </source>
</evidence>
<reference evidence="7 8" key="1">
    <citation type="submission" date="2018-03" db="EMBL/GenBank/DDBJ databases">
        <title>Non-Typhoidal Salmonella genome sequencing and assembly.</title>
        <authorList>
            <person name="Matchawe C."/>
        </authorList>
    </citation>
    <scope>NUCLEOTIDE SEQUENCE [LARGE SCALE GENOMIC DNA]</scope>
    <source>
        <strain evidence="7 8">32eva</strain>
    </source>
</reference>
<dbReference type="EMBL" id="PYKF01000552">
    <property type="protein sequence ID" value="TGC81880.1"/>
    <property type="molecule type" value="Genomic_DNA"/>
</dbReference>
<evidence type="ECO:0000256" key="3">
    <source>
        <dbReference type="ARBA" id="ARBA00008397"/>
    </source>
</evidence>
<keyword evidence="6 7" id="KW-0413">Isomerase</keyword>
<dbReference type="Pfam" id="PF02614">
    <property type="entry name" value="UxaC"/>
    <property type="match status" value="1"/>
</dbReference>
<dbReference type="PANTHER" id="PTHR30068:SF4">
    <property type="entry name" value="URONATE ISOMERASE"/>
    <property type="match status" value="1"/>
</dbReference>
<evidence type="ECO:0000256" key="5">
    <source>
        <dbReference type="ARBA" id="ARBA00020555"/>
    </source>
</evidence>
<dbReference type="AlphaFoldDB" id="A0A659Q5T3"/>
<dbReference type="InterPro" id="IPR032466">
    <property type="entry name" value="Metal_Hydrolase"/>
</dbReference>
<feature type="non-terminal residue" evidence="7">
    <location>
        <position position="1"/>
    </location>
</feature>
<dbReference type="EC" id="5.3.1.12" evidence="4"/>
<dbReference type="GO" id="GO:0019698">
    <property type="term" value="P:D-galacturonate catabolic process"/>
    <property type="evidence" value="ECO:0007669"/>
    <property type="project" value="TreeGrafter"/>
</dbReference>
<evidence type="ECO:0000313" key="8">
    <source>
        <dbReference type="Proteomes" id="UP000297749"/>
    </source>
</evidence>
<evidence type="ECO:0000256" key="6">
    <source>
        <dbReference type="ARBA" id="ARBA00023235"/>
    </source>
</evidence>
<accession>A0A659Q5T3</accession>
<comment type="catalytic activity">
    <reaction evidence="1">
        <text>D-glucuronate = D-fructuronate</text>
        <dbReference type="Rhea" id="RHEA:13049"/>
        <dbReference type="ChEBI" id="CHEBI:58720"/>
        <dbReference type="ChEBI" id="CHEBI:59863"/>
        <dbReference type="EC" id="5.3.1.12"/>
    </reaction>
</comment>
<organism evidence="7 8">
    <name type="scientific">Salmonella enterica subsp. enterica serovar Wilhelmsburg</name>
    <dbReference type="NCBI Taxonomy" id="1960126"/>
    <lineage>
        <taxon>Bacteria</taxon>
        <taxon>Pseudomonadati</taxon>
        <taxon>Pseudomonadota</taxon>
        <taxon>Gammaproteobacteria</taxon>
        <taxon>Enterobacterales</taxon>
        <taxon>Enterobacteriaceae</taxon>
        <taxon>Salmonella</taxon>
    </lineage>
</organism>
<dbReference type="Gene3D" id="3.20.20.140">
    <property type="entry name" value="Metal-dependent hydrolases"/>
    <property type="match status" value="1"/>
</dbReference>
<comment type="similarity">
    <text evidence="3">Belongs to the metallo-dependent hydrolases superfamily. Uronate isomerase family.</text>
</comment>
<gene>
    <name evidence="7" type="ORF">C9F04_17020</name>
</gene>
<sequence length="98" mass="11215">IAGIVLCGPGGWFNAQNAGMLRHLEHLSQMGLLSQFVGMLTDSRSFLSYTRHEYFRRILCNLLGQWAQDGEIPDDEAMLSRMVQDICFNNAQRYFTIK</sequence>
<evidence type="ECO:0000256" key="2">
    <source>
        <dbReference type="ARBA" id="ARBA00004892"/>
    </source>
</evidence>
<protein>
    <recommendedName>
        <fullName evidence="5">Uronate isomerase</fullName>
        <ecNumber evidence="4">5.3.1.12</ecNumber>
    </recommendedName>
</protein>
<dbReference type="InterPro" id="IPR003766">
    <property type="entry name" value="Uronate_isomerase"/>
</dbReference>
<evidence type="ECO:0000256" key="1">
    <source>
        <dbReference type="ARBA" id="ARBA00001165"/>
    </source>
</evidence>
<evidence type="ECO:0000256" key="4">
    <source>
        <dbReference type="ARBA" id="ARBA00012546"/>
    </source>
</evidence>